<dbReference type="InterPro" id="IPR036640">
    <property type="entry name" value="ABC1_TM_sf"/>
</dbReference>
<feature type="transmembrane region" description="Helical" evidence="7">
    <location>
        <begin position="271"/>
        <end position="291"/>
    </location>
</feature>
<dbReference type="Pfam" id="PF00005">
    <property type="entry name" value="ABC_tran"/>
    <property type="match status" value="1"/>
</dbReference>
<dbReference type="PANTHER" id="PTHR43394:SF1">
    <property type="entry name" value="ATP-BINDING CASSETTE SUB-FAMILY B MEMBER 10, MITOCHONDRIAL"/>
    <property type="match status" value="1"/>
</dbReference>
<dbReference type="GO" id="GO:0015421">
    <property type="term" value="F:ABC-type oligopeptide transporter activity"/>
    <property type="evidence" value="ECO:0007669"/>
    <property type="project" value="TreeGrafter"/>
</dbReference>
<evidence type="ECO:0000313" key="12">
    <source>
        <dbReference type="Proteomes" id="UP000042527"/>
    </source>
</evidence>
<dbReference type="SUPFAM" id="SSF90123">
    <property type="entry name" value="ABC transporter transmembrane region"/>
    <property type="match status" value="1"/>
</dbReference>
<evidence type="ECO:0000313" key="10">
    <source>
        <dbReference type="EMBL" id="CEM62888.1"/>
    </source>
</evidence>
<dbReference type="PANTHER" id="PTHR43394">
    <property type="entry name" value="ATP-DEPENDENT PERMEASE MDL1, MITOCHONDRIAL"/>
    <property type="match status" value="1"/>
</dbReference>
<keyword evidence="6 7" id="KW-0472">Membrane</keyword>
<evidence type="ECO:0000256" key="1">
    <source>
        <dbReference type="ARBA" id="ARBA00004651"/>
    </source>
</evidence>
<keyword evidence="12" id="KW-1185">Reference proteome</keyword>
<feature type="domain" description="ABC transporter" evidence="8">
    <location>
        <begin position="331"/>
        <end position="565"/>
    </location>
</feature>
<reference evidence="12" key="2">
    <citation type="submission" date="2015-01" db="EMBL/GenBank/DDBJ databases">
        <authorList>
            <person name="Manzoor Shahid"/>
            <person name="Zubair Saima"/>
        </authorList>
    </citation>
    <scope>NUCLEOTIDE SEQUENCE [LARGE SCALE GENOMIC DNA]</scope>
    <source>
        <strain evidence="12">V1</strain>
    </source>
</reference>
<name>A0A0B7GWI6_TREPH</name>
<dbReference type="AlphaFoldDB" id="A0A0B7GWI6"/>
<protein>
    <submittedName>
        <fullName evidence="11">ABC transporter ATP-binding protein</fullName>
    </submittedName>
    <submittedName>
        <fullName evidence="10">ABC transporter, ATP-binding/permease protein</fullName>
    </submittedName>
</protein>
<dbReference type="Gene3D" id="1.20.1560.10">
    <property type="entry name" value="ABC transporter type 1, transmembrane domain"/>
    <property type="match status" value="1"/>
</dbReference>
<keyword evidence="4 10" id="KW-0067">ATP-binding</keyword>
<dbReference type="InterPro" id="IPR003593">
    <property type="entry name" value="AAA+_ATPase"/>
</dbReference>
<feature type="transmembrane region" description="Helical" evidence="7">
    <location>
        <begin position="15"/>
        <end position="36"/>
    </location>
</feature>
<keyword evidence="5 7" id="KW-1133">Transmembrane helix</keyword>
<dbReference type="PROSITE" id="PS00211">
    <property type="entry name" value="ABC_TRANSPORTER_1"/>
    <property type="match status" value="1"/>
</dbReference>
<evidence type="ECO:0000256" key="6">
    <source>
        <dbReference type="ARBA" id="ARBA00023136"/>
    </source>
</evidence>
<feature type="transmembrane region" description="Helical" evidence="7">
    <location>
        <begin position="56"/>
        <end position="77"/>
    </location>
</feature>
<proteinExistence type="predicted"/>
<dbReference type="EMBL" id="CP042817">
    <property type="protein sequence ID" value="QEJ97210.1"/>
    <property type="molecule type" value="Genomic_DNA"/>
</dbReference>
<dbReference type="SMART" id="SM00382">
    <property type="entry name" value="AAA"/>
    <property type="match status" value="1"/>
</dbReference>
<evidence type="ECO:0000256" key="2">
    <source>
        <dbReference type="ARBA" id="ARBA00022692"/>
    </source>
</evidence>
<dbReference type="RefSeq" id="WP_044634938.1">
    <property type="nucleotide sequence ID" value="NZ_CDNC01000045.1"/>
</dbReference>
<feature type="transmembrane region" description="Helical" evidence="7">
    <location>
        <begin position="244"/>
        <end position="265"/>
    </location>
</feature>
<dbReference type="SUPFAM" id="SSF52540">
    <property type="entry name" value="P-loop containing nucleoside triphosphate hydrolases"/>
    <property type="match status" value="1"/>
</dbReference>
<evidence type="ECO:0000313" key="13">
    <source>
        <dbReference type="Proteomes" id="UP000323594"/>
    </source>
</evidence>
<dbReference type="GO" id="GO:0005524">
    <property type="term" value="F:ATP binding"/>
    <property type="evidence" value="ECO:0007669"/>
    <property type="project" value="UniProtKB-KW"/>
</dbReference>
<dbReference type="InterPro" id="IPR017871">
    <property type="entry name" value="ABC_transporter-like_CS"/>
</dbReference>
<dbReference type="Gene3D" id="3.40.50.300">
    <property type="entry name" value="P-loop containing nucleotide triphosphate hydrolases"/>
    <property type="match status" value="1"/>
</dbReference>
<dbReference type="Proteomes" id="UP000042527">
    <property type="component" value="Unassembled WGS sequence"/>
</dbReference>
<evidence type="ECO:0000259" key="9">
    <source>
        <dbReference type="PROSITE" id="PS50929"/>
    </source>
</evidence>
<evidence type="ECO:0000256" key="7">
    <source>
        <dbReference type="SAM" id="Phobius"/>
    </source>
</evidence>
<dbReference type="GeneID" id="57753843"/>
<feature type="domain" description="ABC transmembrane type-1" evidence="9">
    <location>
        <begin position="16"/>
        <end position="300"/>
    </location>
</feature>
<dbReference type="PROSITE" id="PS50929">
    <property type="entry name" value="ABC_TM1F"/>
    <property type="match status" value="1"/>
</dbReference>
<gene>
    <name evidence="11" type="ORF">FUT82_03880</name>
    <name evidence="10" type="ORF">TPHV1_50148</name>
</gene>
<dbReference type="GO" id="GO:0016887">
    <property type="term" value="F:ATP hydrolysis activity"/>
    <property type="evidence" value="ECO:0007669"/>
    <property type="project" value="InterPro"/>
</dbReference>
<organism evidence="10 12">
    <name type="scientific">Treponema phagedenis</name>
    <dbReference type="NCBI Taxonomy" id="162"/>
    <lineage>
        <taxon>Bacteria</taxon>
        <taxon>Pseudomonadati</taxon>
        <taxon>Spirochaetota</taxon>
        <taxon>Spirochaetia</taxon>
        <taxon>Spirochaetales</taxon>
        <taxon>Treponemataceae</taxon>
        <taxon>Treponema</taxon>
    </lineage>
</organism>
<keyword evidence="2 7" id="KW-0812">Transmembrane</keyword>
<evidence type="ECO:0000313" key="11">
    <source>
        <dbReference type="EMBL" id="QEJ97210.1"/>
    </source>
</evidence>
<dbReference type="Proteomes" id="UP000323594">
    <property type="component" value="Chromosome"/>
</dbReference>
<dbReference type="GO" id="GO:0005886">
    <property type="term" value="C:plasma membrane"/>
    <property type="evidence" value="ECO:0007669"/>
    <property type="project" value="UniProtKB-SubCell"/>
</dbReference>
<dbReference type="Pfam" id="PF00664">
    <property type="entry name" value="ABC_membrane"/>
    <property type="match status" value="1"/>
</dbReference>
<evidence type="ECO:0000256" key="3">
    <source>
        <dbReference type="ARBA" id="ARBA00022741"/>
    </source>
</evidence>
<evidence type="ECO:0000256" key="4">
    <source>
        <dbReference type="ARBA" id="ARBA00022840"/>
    </source>
</evidence>
<keyword evidence="3" id="KW-0547">Nucleotide-binding</keyword>
<dbReference type="FunFam" id="3.40.50.300:FF:000218">
    <property type="entry name" value="Multidrug ABC transporter ATP-binding protein"/>
    <property type="match status" value="1"/>
</dbReference>
<evidence type="ECO:0000259" key="8">
    <source>
        <dbReference type="PROSITE" id="PS50893"/>
    </source>
</evidence>
<dbReference type="InterPro" id="IPR003439">
    <property type="entry name" value="ABC_transporter-like_ATP-bd"/>
</dbReference>
<sequence length="571" mass="63030">MNLIKRYVQKNKGKYIASIFFAVVGVIMDLAAYIILSKIIAALITGSTDAGFYGKNILYILLILVLKEIFAGTSTTISHTATFKSLKEIRKEIARKLFKMPLGDILNQSSGKLKNIIVDQVDHMETTLAHVIPEATANIVGPAILLIYMFILDWRLALLSLIPLIIGMLAIMSVMNESYKKNYKESVELGQNMNNAIVEYVGGVEVIKTFNQSETSYKKYSDAVYDNARFYYNWMKGCMMQVSIGRFISPMGLLTILPFGVFFYIRGTIALTALIQLIILSFGTVSGILKVMNFMDDLARVGTITGEIESILNARELSHSEESVSINNHTIEFTDVNFSYEKDKKVIDNLNLKINEGDVTAFVGPSGGGKSTIAKLIAGFWDTDAGEITIGGANLKEIPLSQLSDLISYVSQDNFLFDMSVLENIRIGNPNASDSEVKEIAKKSGCEKFILELENGYDTLVGEGGGHLSGGERQRISIARAMLKNAPIVILDEATSYIDPENESIMQEAIGNLVQNKTLIIIAHRLRTITDADKIFVIQGGHIESSGTHQELLEKSSLYSDMWNAAIKGDE</sequence>
<evidence type="ECO:0000256" key="5">
    <source>
        <dbReference type="ARBA" id="ARBA00022989"/>
    </source>
</evidence>
<comment type="subcellular location">
    <subcellularLocation>
        <location evidence="1">Cell membrane</location>
        <topology evidence="1">Multi-pass membrane protein</topology>
    </subcellularLocation>
</comment>
<accession>A0A0B7GWI6</accession>
<dbReference type="InterPro" id="IPR039421">
    <property type="entry name" value="Type_1_exporter"/>
</dbReference>
<feature type="transmembrane region" description="Helical" evidence="7">
    <location>
        <begin position="157"/>
        <end position="175"/>
    </location>
</feature>
<dbReference type="OrthoDB" id="9802264at2"/>
<dbReference type="InterPro" id="IPR011527">
    <property type="entry name" value="ABC1_TM_dom"/>
</dbReference>
<reference evidence="10" key="1">
    <citation type="submission" date="2015-01" db="EMBL/GenBank/DDBJ databases">
        <authorList>
            <person name="Xiang T."/>
            <person name="Song Y."/>
            <person name="Huang L."/>
            <person name="Wang B."/>
            <person name="Wu P."/>
        </authorList>
    </citation>
    <scope>NUCLEOTIDE SEQUENCE [LARGE SCALE GENOMIC DNA]</scope>
    <source>
        <strain evidence="10">V1</strain>
    </source>
</reference>
<dbReference type="EMBL" id="CDNC01000045">
    <property type="protein sequence ID" value="CEM62888.1"/>
    <property type="molecule type" value="Genomic_DNA"/>
</dbReference>
<reference evidence="11 13" key="3">
    <citation type="submission" date="2019-08" db="EMBL/GenBank/DDBJ databases">
        <authorList>
            <person name="Kuhnert P."/>
        </authorList>
    </citation>
    <scope>NUCLEOTIDE SEQUENCE [LARGE SCALE GENOMIC DNA]</scope>
    <source>
        <strain evidence="11 13">B36.5</strain>
    </source>
</reference>
<dbReference type="PROSITE" id="PS50893">
    <property type="entry name" value="ABC_TRANSPORTER_2"/>
    <property type="match status" value="1"/>
</dbReference>
<dbReference type="InterPro" id="IPR027417">
    <property type="entry name" value="P-loop_NTPase"/>
</dbReference>
<feature type="transmembrane region" description="Helical" evidence="7">
    <location>
        <begin position="131"/>
        <end position="151"/>
    </location>
</feature>